<feature type="compositionally biased region" description="Polar residues" evidence="13">
    <location>
        <begin position="3308"/>
        <end position="3336"/>
    </location>
</feature>
<dbReference type="GO" id="GO:0051028">
    <property type="term" value="P:mRNA transport"/>
    <property type="evidence" value="ECO:0007669"/>
    <property type="project" value="UniProtKB-KW"/>
</dbReference>
<feature type="compositionally biased region" description="Acidic residues" evidence="13">
    <location>
        <begin position="2404"/>
        <end position="2456"/>
    </location>
</feature>
<evidence type="ECO:0000256" key="2">
    <source>
        <dbReference type="ARBA" id="ARBA00004123"/>
    </source>
</evidence>
<evidence type="ECO:0000256" key="3">
    <source>
        <dbReference type="ARBA" id="ARBA00004906"/>
    </source>
</evidence>
<dbReference type="Pfam" id="PF14377">
    <property type="entry name" value="UBM"/>
    <property type="match status" value="3"/>
</dbReference>
<feature type="region of interest" description="Disordered" evidence="13">
    <location>
        <begin position="219"/>
        <end position="238"/>
    </location>
</feature>
<evidence type="ECO:0000256" key="10">
    <source>
        <dbReference type="ARBA" id="ARBA00034494"/>
    </source>
</evidence>
<feature type="compositionally biased region" description="Acidic residues" evidence="13">
    <location>
        <begin position="2382"/>
        <end position="2396"/>
    </location>
</feature>
<dbReference type="PANTHER" id="PTHR11254">
    <property type="entry name" value="HECT DOMAIN UBIQUITIN-PROTEIN LIGASE"/>
    <property type="match status" value="1"/>
</dbReference>
<dbReference type="Gene3D" id="3.30.2160.10">
    <property type="entry name" value="Hect, E3 ligase catalytic domain"/>
    <property type="match status" value="1"/>
</dbReference>
<feature type="compositionally biased region" description="Polar residues" evidence="13">
    <location>
        <begin position="1505"/>
        <end position="1525"/>
    </location>
</feature>
<dbReference type="PANTHER" id="PTHR11254:SF67">
    <property type="entry name" value="E3 UBIQUITIN-PROTEIN LIGASE HUWE1"/>
    <property type="match status" value="1"/>
</dbReference>
<feature type="region of interest" description="Disordered" evidence="13">
    <location>
        <begin position="1141"/>
        <end position="1163"/>
    </location>
</feature>
<dbReference type="InterPro" id="IPR000569">
    <property type="entry name" value="HECT_dom"/>
</dbReference>
<evidence type="ECO:0000256" key="13">
    <source>
        <dbReference type="SAM" id="MobiDB-lite"/>
    </source>
</evidence>
<feature type="region of interest" description="Disordered" evidence="13">
    <location>
        <begin position="3302"/>
        <end position="3375"/>
    </location>
</feature>
<dbReference type="CDD" id="cd00078">
    <property type="entry name" value="HECTc"/>
    <property type="match status" value="1"/>
</dbReference>
<feature type="compositionally biased region" description="Acidic residues" evidence="13">
    <location>
        <begin position="2466"/>
        <end position="2478"/>
    </location>
</feature>
<feature type="compositionally biased region" description="Acidic residues" evidence="13">
    <location>
        <begin position="2303"/>
        <end position="2322"/>
    </location>
</feature>
<feature type="compositionally biased region" description="Low complexity" evidence="13">
    <location>
        <begin position="2022"/>
        <end position="2040"/>
    </location>
</feature>
<dbReference type="SUPFAM" id="SSF56204">
    <property type="entry name" value="Hect, E3 ligase catalytic domain"/>
    <property type="match status" value="1"/>
</dbReference>
<comment type="pathway">
    <text evidence="3">Protein modification; protein ubiquitination.</text>
</comment>
<dbReference type="InterPro" id="IPR035983">
    <property type="entry name" value="Hect_E3_ubiquitin_ligase"/>
</dbReference>
<dbReference type="Gene3D" id="3.30.2410.10">
    <property type="entry name" value="Hect, E3 ligase catalytic domain"/>
    <property type="match status" value="1"/>
</dbReference>
<dbReference type="FunFam" id="3.30.2410.10:FF:000004">
    <property type="entry name" value="E3 ubiquitin-protein ligase HUWE1, variant"/>
    <property type="match status" value="1"/>
</dbReference>
<evidence type="ECO:0000256" key="1">
    <source>
        <dbReference type="ARBA" id="ARBA00000885"/>
    </source>
</evidence>
<feature type="region of interest" description="Disordered" evidence="13">
    <location>
        <begin position="1925"/>
        <end position="1977"/>
    </location>
</feature>
<dbReference type="EMBL" id="CP090163">
    <property type="protein sequence ID" value="UJO11696.1"/>
    <property type="molecule type" value="Genomic_DNA"/>
</dbReference>
<evidence type="ECO:0000256" key="7">
    <source>
        <dbReference type="ARBA" id="ARBA00022786"/>
    </source>
</evidence>
<keyword evidence="8" id="KW-0509">mRNA transport</keyword>
<dbReference type="InterPro" id="IPR016024">
    <property type="entry name" value="ARM-type_fold"/>
</dbReference>
<dbReference type="GO" id="GO:0006511">
    <property type="term" value="P:ubiquitin-dependent protein catabolic process"/>
    <property type="evidence" value="ECO:0007669"/>
    <property type="project" value="TreeGrafter"/>
</dbReference>
<feature type="compositionally biased region" description="Polar residues" evidence="13">
    <location>
        <begin position="313"/>
        <end position="323"/>
    </location>
</feature>
<dbReference type="GO" id="GO:0061630">
    <property type="term" value="F:ubiquitin protein ligase activity"/>
    <property type="evidence" value="ECO:0007669"/>
    <property type="project" value="UniProtKB-EC"/>
</dbReference>
<dbReference type="InterPro" id="IPR050409">
    <property type="entry name" value="E3_ubiq-protein_ligase"/>
</dbReference>
<evidence type="ECO:0000256" key="8">
    <source>
        <dbReference type="ARBA" id="ARBA00022816"/>
    </source>
</evidence>
<dbReference type="RefSeq" id="XP_047756062.1">
    <property type="nucleotide sequence ID" value="XM_047900310.1"/>
</dbReference>
<feature type="region of interest" description="Disordered" evidence="13">
    <location>
        <begin position="1469"/>
        <end position="1550"/>
    </location>
</feature>
<dbReference type="Pfam" id="PF00632">
    <property type="entry name" value="HECT"/>
    <property type="match status" value="1"/>
</dbReference>
<keyword evidence="16" id="KW-1185">Reference proteome</keyword>
<proteinExistence type="inferred from homology"/>
<feature type="region of interest" description="Disordered" evidence="13">
    <location>
        <begin position="270"/>
        <end position="329"/>
    </location>
</feature>
<dbReference type="Gene3D" id="3.90.1750.10">
    <property type="entry name" value="Hect, E3 ligase catalytic domains"/>
    <property type="match status" value="1"/>
</dbReference>
<evidence type="ECO:0000313" key="15">
    <source>
        <dbReference type="EMBL" id="UJO11696.1"/>
    </source>
</evidence>
<evidence type="ECO:0000259" key="14">
    <source>
        <dbReference type="PROSITE" id="PS50237"/>
    </source>
</evidence>
<comment type="similarity">
    <text evidence="10">Belongs to the UPL family. TOM1/PTR1 subfamily.</text>
</comment>
<feature type="compositionally biased region" description="Basic and acidic residues" evidence="13">
    <location>
        <begin position="2811"/>
        <end position="2876"/>
    </location>
</feature>
<dbReference type="GO" id="GO:0000209">
    <property type="term" value="P:protein polyubiquitination"/>
    <property type="evidence" value="ECO:0007669"/>
    <property type="project" value="TreeGrafter"/>
</dbReference>
<dbReference type="EC" id="2.3.2.26" evidence="4"/>
<feature type="compositionally biased region" description="Basic and acidic residues" evidence="13">
    <location>
        <begin position="3355"/>
        <end position="3365"/>
    </location>
</feature>
<comment type="subcellular location">
    <subcellularLocation>
        <location evidence="2">Nucleus</location>
    </subcellularLocation>
</comment>
<feature type="compositionally biased region" description="Basic and acidic residues" evidence="13">
    <location>
        <begin position="2977"/>
        <end position="3001"/>
    </location>
</feature>
<dbReference type="SUPFAM" id="SSF48371">
    <property type="entry name" value="ARM repeat"/>
    <property type="match status" value="1"/>
</dbReference>
<feature type="compositionally biased region" description="Pro residues" evidence="13">
    <location>
        <begin position="1472"/>
        <end position="1481"/>
    </location>
</feature>
<reference evidence="15" key="1">
    <citation type="submission" date="2021-12" db="EMBL/GenBank/DDBJ databases">
        <authorList>
            <person name="Zaccaron A."/>
            <person name="Stergiopoulos I."/>
        </authorList>
    </citation>
    <scope>NUCLEOTIDE SEQUENCE</scope>
    <source>
        <strain evidence="15">Race5_Kim</strain>
    </source>
</reference>
<feature type="coiled-coil region" evidence="12">
    <location>
        <begin position="3423"/>
        <end position="3450"/>
    </location>
</feature>
<feature type="region of interest" description="Disordered" evidence="13">
    <location>
        <begin position="2977"/>
        <end position="3012"/>
    </location>
</feature>
<evidence type="ECO:0000256" key="6">
    <source>
        <dbReference type="ARBA" id="ARBA00022679"/>
    </source>
</evidence>
<dbReference type="PROSITE" id="PS50237">
    <property type="entry name" value="HECT"/>
    <property type="match status" value="1"/>
</dbReference>
<dbReference type="Pfam" id="PF06025">
    <property type="entry name" value="DUF913"/>
    <property type="match status" value="1"/>
</dbReference>
<dbReference type="GO" id="GO:0005634">
    <property type="term" value="C:nucleus"/>
    <property type="evidence" value="ECO:0007669"/>
    <property type="project" value="UniProtKB-SubCell"/>
</dbReference>
<protein>
    <recommendedName>
        <fullName evidence="4">HECT-type E3 ubiquitin transferase</fullName>
        <ecNumber evidence="4">2.3.2.26</ecNumber>
    </recommendedName>
</protein>
<feature type="region of interest" description="Disordered" evidence="13">
    <location>
        <begin position="3075"/>
        <end position="3095"/>
    </location>
</feature>
<dbReference type="InterPro" id="IPR025527">
    <property type="entry name" value="HUWE1/Rev1_UBM"/>
</dbReference>
<dbReference type="FunFam" id="3.90.1750.10:FF:000003">
    <property type="entry name" value="E3 ubiquitin-protein ligase UPL1"/>
    <property type="match status" value="1"/>
</dbReference>
<feature type="region of interest" description="Disordered" evidence="13">
    <location>
        <begin position="2017"/>
        <end position="2048"/>
    </location>
</feature>
<sequence>MGRIKKAATERHTSTLSPFVRDFVQRAIETPLHQLPAHLSTFPQQWPLPRGDLYHWIPLLDRFDHVLELFNSEYALTEGPQTQPFERRLLHKGDGEEGMPYPSIGAKDEELDAAAFSGEGDRELIETVLHFTRVLLEHCGNRSLYASSTHVNDLLHTTSLTLLQQCLKLSLRLAQRYQVARYKNHHPSAQAVLLANHYNLNIDNLHKIAMPFPKPYMSGPVPGTTPGKGREKASQTAVFNPSDLVSIAKDSIAPSTRNNMSSVALTYYESAPPSHPAPSYQATEASPATPTPARRTSNLGPSRERPSPGDRSVSANDVSATPSKSREVDGSALNAHKLFHISASRVGALPAWELLKDALPAVPTDMRYELLARVRIAKAFASQEVTPQQLLELRLLAIANLAYALTDSKFQERVGTPDAEEPRRFHLASQLCDLLQPATAKQTALTLQSKTAVLITLEALTKTRQKASEVADALAITVNHGVLYYEIRKLISSLGMNEHSDDRAELQEVEWRDTIFDLISSLLQSNAQARYGEKMVQAGIIGILIEALTLRTGRAEKFHERVLQFFDTFTNQIPNAFQTLAQVKGLDIIADLTSYEVDASLENARNGKGLPSEFKSKVVDYEIPFYQQSTLRQALKNTAHMFENNTGTHDRLLRNLIDTPQILGALRNVIEHAKVFGSNVWWSAVMIISHFIHNEPTSYQVIGEAGLSKSLLESVTGQKVPDELPATADIKPVSATQGLEVEASGEPLYPQIDGVLPVGDVMTALPNAFGAICLNEAGMRLFLASGAIVKYFDLFLSPAHVRAMEDEGQHAANIGQAFDELSRHHPSLKPHINAAVFNMLRRLKDLCNIMAKHMHHGTKLWERVDGKLRVAGGQGAMQGAPHADFDKALSGSYEFRPGKDSAPIDDDGTEDEREYAPAIPFMSACFKFLDAYFHNSAMCSAFCDDAGVEILLDVAMCAANPYDYVAHPLFNKIAQVFKALCEARPQAVLPSIIRRTQWATTGLKELRDCQSHNSAFASFIELSGTTAADSSSQDGVDATSMAKSLVNTHLFTHILGRVLAPPPYTLRHGNQNNHLFSSLNFTEIYVELIDGLSRVHATCVWEQLLVTSGLSDEQKRRTDPKPFIMRRVDANGRVEVAAEKHADGLRASASESNGDSTSAQRSREDVLAEKNLRVIRYLVSQVPMGIESFFSSLGQAIVTKRMDANTKQHAMLVAEHLAKALIWELGFRRHDPEDKSMGIRYLAPMLVKFSRVVLRNSLSMEPYGTKEALALVLAKFYTNGGFDKLNDYLDHLMQLLAQQQGQNNVEPHVRDAVHQLLGFYGQVVRTKCITETTQTGAITVRDHNLPDYFTPAQFLVELRHAIIPAISKIWHSENIEQLEDRDMRAVVDILRIILKADGEERALRRNQRASRRVPANKVEFKLHSKDGLDRLVNALGISNELSREALYRCSSSGPASEAYARLRNDHEEVPRFPIPDDPAPADPSGASGLRQAADGDSRPDVEMSGASNADSGHQPSALDSTNSHVMAQEAPGGEPPLSMDANGNAHLTLSSDNDLISDEEDANQGSLGHLPPGLTEDDLSSMIDSSVLASFKLRAQDTKELYVTADDLEDRRIEVRDDLVDRCLDVLSTQPALTFELSDLIQAAVAKTGEGANPRQEIGVTLVSSLMSLQAEEPSKEAGRKIHAYAHLVALILQDRDFFDSTLDELKEYFDNLVSWVRLEPDQKVEDAPWIEMILLIIENVLAEDEQPIEIEWEAPPADDPLKPMPVPPLPEPVVAQNLRSELFDSMIDILPKIGKNVTLALSVSRVLVVLTRKRDLAERLSDKQPMSRLFLMIRQLAGHVDEKLQASLLLLLRHMIEDDDMIRQIMRTEIRVTLENHRTGRALETGSYCRSLSHLVHRNSRIFVEVTQEMLEIVRFDGQTHRPQGLVLKKERESGSDAQPTRGPGDDTSAEAQPDENGGSSAQKPSEPKAPSVETTDGVVNFLLRELTNYKDVEDKPPQSSKDSTKETLVGDAAVSDIEMTDATPSGSTSASSTTPSAEPGDKSGKPVSFKAEEHAIYVYRCFILQCLAELVSSYNRTKVEFINFSRKMDSQPLTPSKPRAGTIHYLLQTLLPVGTLEHRDDVAHRKKVATSNAATQLLVALCAKTPEQLTKNARMIELGSTGFAEQETELTFVRKFVLDHALRVFNEVTKDQRESLDHRYSRLLSLGELFNRMLNDKADLQRSNTVAQGYYGAQQQMARLMIEKNFIATLTQALAELDLNFPNAKRAVKYILSPLKQLTERGVTLSQTSELSSTEGTGTSADEDDVSSSETDQTDDDDEREQTPDLFRGSSLGMFEARQHDDDEDDDESSDSDDEEEDYDMDDYEEGYDEEEIPDHGEVVSDEDEDDELGDMGEIEGMPGDIEIEVDMGDDGEDESGNDDDEMSDDDEDGGDTDPDGEADFGDQMDEITGDDDNASIGEHEMLAEDEADWEDDGMDFGEPGDGGSPHGGPLEHIAQVLGGEDPSDHGDLDGIVRIDIGGGNEEEFFEDELAPEDDEDEEDEVDFAEDIVYEPEIEDEEEDDQEGGWAWDGHPPAAMIRGAHHHHHRHHHDLNHMLGMIGGGGEFRPTGAMRSHRATPNARDEDGINPLLQRDGGVGRNVQRDRDAGDMPARFTARRAFGMPRGDNGLPEILSHIGHAGPGGVININVDPGAMHGLAALPPVFGIQAGGRGAPRGMIDIDPTRPWRDQLLGTWPQVLPGSRINERGTTHNEEAQAVDFRPSSTVNRWHEEARMLFPGGKAAEKAGRIISAVLRALVPAAMEAKRIQEREEAERKAAAEKAAEEARKKEEAEKAEREAQEKKEREAQEAKEREEEEIRAREEAEQATEHAQEEVPKQMEGVEQQSLAAPASEAPAESAPANESSAERVTITIRGREMDITNLGIDREYIEALPEEMREEVVMSQFQLQRSQQIQSGENPSEISREFLEALPRDIQQELLRSEQAERRRRERDEARRRERDQGAQAQPEDMNNADFMAMLEPALRQAVLMEADDSVLAALPDDLQAEARALFGDRRIPRADRRGLESAGARVLNGPAAARADAAEREPSRQRRPVAQLLSKSGVATLLRLMFVSLNNKSKTNLHSILSEVSKNTTNRAEVISILLSILQDGTADVNAVERSFAQLSLRAKQPAEDKKPSVTPLKRTNTGQAGVIAPSTELSPLNIVQQCLGTLNALATDNERVKSFFLNEHETTTSQKIKTAKKGKGRESKAARYPINALLALLDRKLITENITVMETLASLLVQVTKPLQLLVKRAKEAQDELEKAQTGDNTATESAERPQTSTSDVLMQETTTDVVPSAGQAPAASAEAQTDEGQAKAELEAEPKKKKTPLPPDVPEENIRLVVNILAARECPSKTFSDTLDIIKNLSAVPGAKEVFGKELIRQAQELSQDLLADLEELSKQIDSAQTGTDLQGMALASFSSAGSKQRKLLRVLVALDHLFDPKRTPTAQTSISPGPEIDQKLKDDILATFYESATFDKLWHSLSVCLTAIRERGNMVNVATILLPLIEALMVVCRNSALKETSQTLTTPLDTTVSTPPPEARMEGLFFNFTEDHRKVLNELIRNNPKLMNGNLSVLAKNSKVLEFDNKRNYFSRKLHDRRAEVRVSHPSLQLSVRRDQVFLDSFKSLYYKTGNEIKYGKLNIRFHGEEGIDAGGVSREWFAAMARQMFNADYALFNPVASDRTTFHPNNLSEVNPEHLLFFKFIGRIIGKALYENRVLDCHFSRAVYRKMLGKNVSLKDMETLDLDYYKSLVWILENDITDVAFETFSVDVDKFGVTETIDLVPGGRDISVTEDNKQDYVRLVVEHRLIKSVQQQIDHFLEGFHEIIPAELISIFNEQELELLISGLPDIDVDDWKNNTDYTNYQPTSPQIQWFWRAVRSFDKEEKAKLLQFVTGTSKVPLNGFKELEGMNGFAKFNIHRDYSNKEKLPSSHTCFNQLDLPEYESYEHLRQQLYTAITAGSEYFGFA</sequence>
<feature type="region of interest" description="Disordered" evidence="13">
    <location>
        <begin position="2811"/>
        <end position="2909"/>
    </location>
</feature>
<accession>A0A9Q8L6H4</accession>
<feature type="region of interest" description="Disordered" evidence="13">
    <location>
        <begin position="1991"/>
        <end position="2010"/>
    </location>
</feature>
<evidence type="ECO:0000256" key="4">
    <source>
        <dbReference type="ARBA" id="ARBA00012485"/>
    </source>
</evidence>
<feature type="compositionally biased region" description="Polar residues" evidence="13">
    <location>
        <begin position="1149"/>
        <end position="1160"/>
    </location>
</feature>
<evidence type="ECO:0000256" key="5">
    <source>
        <dbReference type="ARBA" id="ARBA00022448"/>
    </source>
</evidence>
<reference evidence="15" key="2">
    <citation type="journal article" date="2022" name="Microb. Genom.">
        <title>A chromosome-scale genome assembly of the tomato pathogen Cladosporium fulvum reveals a compartmentalized genome architecture and the presence of a dispensable chromosome.</title>
        <authorList>
            <person name="Zaccaron A.Z."/>
            <person name="Chen L.H."/>
            <person name="Samaras A."/>
            <person name="Stergiopoulos I."/>
        </authorList>
    </citation>
    <scope>NUCLEOTIDE SEQUENCE</scope>
    <source>
        <strain evidence="15">Race5_Kim</strain>
    </source>
</reference>
<organism evidence="15 16">
    <name type="scientific">Passalora fulva</name>
    <name type="common">Tomato leaf mold</name>
    <name type="synonym">Cladosporium fulvum</name>
    <dbReference type="NCBI Taxonomy" id="5499"/>
    <lineage>
        <taxon>Eukaryota</taxon>
        <taxon>Fungi</taxon>
        <taxon>Dikarya</taxon>
        <taxon>Ascomycota</taxon>
        <taxon>Pezizomycotina</taxon>
        <taxon>Dothideomycetes</taxon>
        <taxon>Dothideomycetidae</taxon>
        <taxon>Mycosphaerellales</taxon>
        <taxon>Mycosphaerellaceae</taxon>
        <taxon>Fulvia</taxon>
    </lineage>
</organism>
<feature type="active site" description="Glycyl thioester intermediate" evidence="11">
    <location>
        <position position="3976"/>
    </location>
</feature>
<dbReference type="Pfam" id="PF06012">
    <property type="entry name" value="DUF908"/>
    <property type="match status" value="1"/>
</dbReference>
<dbReference type="SMART" id="SM00119">
    <property type="entry name" value="HECTc"/>
    <property type="match status" value="1"/>
</dbReference>
<evidence type="ECO:0000256" key="11">
    <source>
        <dbReference type="PROSITE-ProRule" id="PRU00104"/>
    </source>
</evidence>
<feature type="compositionally biased region" description="Low complexity" evidence="13">
    <location>
        <begin position="2887"/>
        <end position="2903"/>
    </location>
</feature>
<keyword evidence="9" id="KW-0539">Nucleus</keyword>
<feature type="region of interest" description="Disordered" evidence="13">
    <location>
        <begin position="2288"/>
        <end position="2490"/>
    </location>
</feature>
<feature type="compositionally biased region" description="Low complexity" evidence="13">
    <location>
        <begin position="3338"/>
        <end position="3350"/>
    </location>
</feature>
<dbReference type="Proteomes" id="UP000756132">
    <property type="component" value="Chromosome 1"/>
</dbReference>
<keyword evidence="5" id="KW-0813">Transport</keyword>
<dbReference type="OrthoDB" id="8068875at2759"/>
<feature type="compositionally biased region" description="Low complexity" evidence="13">
    <location>
        <begin position="285"/>
        <end position="297"/>
    </location>
</feature>
<dbReference type="GeneID" id="71981040"/>
<dbReference type="InterPro" id="IPR010314">
    <property type="entry name" value="E3_Ub_ligase_DUF913"/>
</dbReference>
<gene>
    <name evidence="15" type="ORF">CLAFUR5_01162</name>
</gene>
<comment type="catalytic activity">
    <reaction evidence="1">
        <text>S-ubiquitinyl-[E2 ubiquitin-conjugating enzyme]-L-cysteine + [acceptor protein]-L-lysine = [E2 ubiquitin-conjugating enzyme]-L-cysteine + N(6)-ubiquitinyl-[acceptor protein]-L-lysine.</text>
        <dbReference type="EC" id="2.3.2.26"/>
    </reaction>
</comment>
<name>A0A9Q8L6H4_PASFU</name>
<keyword evidence="6" id="KW-0808">Transferase</keyword>
<feature type="compositionally biased region" description="Acidic residues" evidence="13">
    <location>
        <begin position="2344"/>
        <end position="2375"/>
    </location>
</feature>
<dbReference type="GO" id="GO:0005737">
    <property type="term" value="C:cytoplasm"/>
    <property type="evidence" value="ECO:0007669"/>
    <property type="project" value="TreeGrafter"/>
</dbReference>
<keyword evidence="7 11" id="KW-0833">Ubl conjugation pathway</keyword>
<dbReference type="FunFam" id="3.30.2160.10:FF:000001">
    <property type="entry name" value="E3 ubiquitin-protein ligase NEDD4-like"/>
    <property type="match status" value="1"/>
</dbReference>
<dbReference type="KEGG" id="ffu:CLAFUR5_01162"/>
<evidence type="ECO:0000256" key="9">
    <source>
        <dbReference type="ARBA" id="ARBA00023242"/>
    </source>
</evidence>
<feature type="region of interest" description="Disordered" evidence="13">
    <location>
        <begin position="2611"/>
        <end position="2645"/>
    </location>
</feature>
<evidence type="ECO:0000256" key="12">
    <source>
        <dbReference type="SAM" id="Coils"/>
    </source>
</evidence>
<evidence type="ECO:0000313" key="16">
    <source>
        <dbReference type="Proteomes" id="UP000756132"/>
    </source>
</evidence>
<feature type="compositionally biased region" description="Low complexity" evidence="13">
    <location>
        <begin position="2288"/>
        <end position="2302"/>
    </location>
</feature>
<feature type="domain" description="HECT" evidence="14">
    <location>
        <begin position="3673"/>
        <end position="4009"/>
    </location>
</feature>
<keyword evidence="12" id="KW-0175">Coiled coil</keyword>
<dbReference type="InterPro" id="IPR010309">
    <property type="entry name" value="E3_Ub_ligase_DUF908"/>
</dbReference>